<dbReference type="InterPro" id="IPR036875">
    <property type="entry name" value="Znf_CCHC_sf"/>
</dbReference>
<dbReference type="PANTHER" id="PTHR37984:SF11">
    <property type="entry name" value="INTEGRASE CATALYTIC DOMAIN-CONTAINING PROTEIN"/>
    <property type="match status" value="1"/>
</dbReference>
<dbReference type="Proteomes" id="UP000069940">
    <property type="component" value="Unassembled WGS sequence"/>
</dbReference>
<organism evidence="2 3">
    <name type="scientific">Aedes albopictus</name>
    <name type="common">Asian tiger mosquito</name>
    <name type="synonym">Stegomyia albopicta</name>
    <dbReference type="NCBI Taxonomy" id="7160"/>
    <lineage>
        <taxon>Eukaryota</taxon>
        <taxon>Metazoa</taxon>
        <taxon>Ecdysozoa</taxon>
        <taxon>Arthropoda</taxon>
        <taxon>Hexapoda</taxon>
        <taxon>Insecta</taxon>
        <taxon>Pterygota</taxon>
        <taxon>Neoptera</taxon>
        <taxon>Endopterygota</taxon>
        <taxon>Diptera</taxon>
        <taxon>Nematocera</taxon>
        <taxon>Culicoidea</taxon>
        <taxon>Culicidae</taxon>
        <taxon>Culicinae</taxon>
        <taxon>Aedini</taxon>
        <taxon>Aedes</taxon>
        <taxon>Stegomyia</taxon>
    </lineage>
</organism>
<feature type="compositionally biased region" description="Polar residues" evidence="1">
    <location>
        <begin position="203"/>
        <end position="224"/>
    </location>
</feature>
<feature type="region of interest" description="Disordered" evidence="1">
    <location>
        <begin position="203"/>
        <end position="265"/>
    </location>
</feature>
<dbReference type="InterPro" id="IPR043502">
    <property type="entry name" value="DNA/RNA_pol_sf"/>
</dbReference>
<reference evidence="2" key="2">
    <citation type="submission" date="2025-05" db="UniProtKB">
        <authorList>
            <consortium name="EnsemblMetazoa"/>
        </authorList>
    </citation>
    <scope>IDENTIFICATION</scope>
    <source>
        <strain evidence="2">Foshan</strain>
    </source>
</reference>
<dbReference type="Gene3D" id="4.10.60.10">
    <property type="entry name" value="Zinc finger, CCHC-type"/>
    <property type="match status" value="1"/>
</dbReference>
<sequence length="633" mass="72277">MDLVRPVKPFDAKVDQSQLASEWRRWKRSLEYCLEAQGVTSQREKRNQLLHLGGPDLQDIFDSLPEVNNVPHVSPDPPFYDVAIEQLDAHFQPSRRRTYERHIFRQISQQQGERFNDFVMKLRVQANRCDFDQEGTSVLESMIIDQIAEKCISSALRKKILEKDRPLSEVVAIGKTIEEVEIQCKELVQLSERSNPTMAVNKVQQYRPRPQSSFPTQPEWSYQSSKERGYQFPRPQQYTFRRDQRFNPKGNWPPQPNTRFRQPPFQMDNDNRLCFACGRRGHVKDSPKCVAKNAECLQCKRVGHFAKWCTNRPYQRSDLESNETSSTPPVKRIKMVQQSEDVSKPEGSVDEICYIMGQNVFRFTVGGVEIPMAIDSGAAANLIDPVTWEHLKKANAKINFQANVDRTFKAYGSEDLLELTGMFTAEIEAGGNTTQATFYIAKDGRQCLLGDDTAKELKVLKIGYNIDAVREQTTTFPKIKGVIVEIPINSNIPPVQQPYRRVPFALEDKIAQKLGSLLDQDIIERVRQPSAWVSPVVPILKDSGEIRLCVDMRRANQAVLRETHPLPLVEELFAGNEEAVNTEASTDPSSKDDGSIQPTEGFAEVLSENVELRPRRAVKRPARFNDFKINHIC</sequence>
<protein>
    <recommendedName>
        <fullName evidence="4">CCHC-type domain-containing protein</fullName>
    </recommendedName>
</protein>
<keyword evidence="3" id="KW-1185">Reference proteome</keyword>
<dbReference type="Gene3D" id="3.10.10.10">
    <property type="entry name" value="HIV Type 1 Reverse Transcriptase, subunit A, domain 1"/>
    <property type="match status" value="1"/>
</dbReference>
<dbReference type="InterPro" id="IPR050951">
    <property type="entry name" value="Retrovirus_Pol_polyprotein"/>
</dbReference>
<dbReference type="RefSeq" id="XP_062714897.1">
    <property type="nucleotide sequence ID" value="XM_062858913.1"/>
</dbReference>
<dbReference type="GeneID" id="134291320"/>
<accession>A0ABM1ZMX6</accession>
<dbReference type="PANTHER" id="PTHR37984">
    <property type="entry name" value="PROTEIN CBG26694"/>
    <property type="match status" value="1"/>
</dbReference>
<reference evidence="3" key="1">
    <citation type="journal article" date="2015" name="Proc. Natl. Acad. Sci. U.S.A.">
        <title>Genome sequence of the Asian Tiger mosquito, Aedes albopictus, reveals insights into its biology, genetics, and evolution.</title>
        <authorList>
            <person name="Chen X.G."/>
            <person name="Jiang X."/>
            <person name="Gu J."/>
            <person name="Xu M."/>
            <person name="Wu Y."/>
            <person name="Deng Y."/>
            <person name="Zhang C."/>
            <person name="Bonizzoni M."/>
            <person name="Dermauw W."/>
            <person name="Vontas J."/>
            <person name="Armbruster P."/>
            <person name="Huang X."/>
            <person name="Yang Y."/>
            <person name="Zhang H."/>
            <person name="He W."/>
            <person name="Peng H."/>
            <person name="Liu Y."/>
            <person name="Wu K."/>
            <person name="Chen J."/>
            <person name="Lirakis M."/>
            <person name="Topalis P."/>
            <person name="Van Leeuwen T."/>
            <person name="Hall A.B."/>
            <person name="Jiang X."/>
            <person name="Thorpe C."/>
            <person name="Mueller R.L."/>
            <person name="Sun C."/>
            <person name="Waterhouse R.M."/>
            <person name="Yan G."/>
            <person name="Tu Z.J."/>
            <person name="Fang X."/>
            <person name="James A.A."/>
        </authorList>
    </citation>
    <scope>NUCLEOTIDE SEQUENCE [LARGE SCALE GENOMIC DNA]</scope>
    <source>
        <strain evidence="3">Foshan</strain>
    </source>
</reference>
<dbReference type="EnsemblMetazoa" id="AALFPA23_020040.R29513">
    <property type="protein sequence ID" value="AALFPA23_020040.P29513"/>
    <property type="gene ID" value="AALFPA23_020040"/>
</dbReference>
<dbReference type="SUPFAM" id="SSF56672">
    <property type="entry name" value="DNA/RNA polymerases"/>
    <property type="match status" value="1"/>
</dbReference>
<evidence type="ECO:0000256" key="1">
    <source>
        <dbReference type="SAM" id="MobiDB-lite"/>
    </source>
</evidence>
<dbReference type="SUPFAM" id="SSF57756">
    <property type="entry name" value="Retrovirus zinc finger-like domains"/>
    <property type="match status" value="1"/>
</dbReference>
<name>A0ABM1ZMX6_AEDAL</name>
<evidence type="ECO:0008006" key="4">
    <source>
        <dbReference type="Google" id="ProtNLM"/>
    </source>
</evidence>
<evidence type="ECO:0000313" key="2">
    <source>
        <dbReference type="EnsemblMetazoa" id="AALFPA23_020040.P29513"/>
    </source>
</evidence>
<evidence type="ECO:0000313" key="3">
    <source>
        <dbReference type="Proteomes" id="UP000069940"/>
    </source>
</evidence>
<dbReference type="InterPro" id="IPR021109">
    <property type="entry name" value="Peptidase_aspartic_dom_sf"/>
</dbReference>
<dbReference type="Gene3D" id="2.40.70.10">
    <property type="entry name" value="Acid Proteases"/>
    <property type="match status" value="1"/>
</dbReference>
<proteinExistence type="predicted"/>